<evidence type="ECO:0000313" key="4">
    <source>
        <dbReference type="EMBL" id="AKF03735.1"/>
    </source>
</evidence>
<organism evidence="4 5">
    <name type="scientific">Sandaracinus amylolyticus</name>
    <dbReference type="NCBI Taxonomy" id="927083"/>
    <lineage>
        <taxon>Bacteria</taxon>
        <taxon>Pseudomonadati</taxon>
        <taxon>Myxococcota</taxon>
        <taxon>Polyangia</taxon>
        <taxon>Polyangiales</taxon>
        <taxon>Sandaracinaceae</taxon>
        <taxon>Sandaracinus</taxon>
    </lineage>
</organism>
<name>A0A0F6YFL9_9BACT</name>
<feature type="domain" description="Response regulatory" evidence="3">
    <location>
        <begin position="26"/>
        <end position="143"/>
    </location>
</feature>
<dbReference type="EMBL" id="CP011125">
    <property type="protein sequence ID" value="AKF03735.1"/>
    <property type="molecule type" value="Genomic_DNA"/>
</dbReference>
<dbReference type="SUPFAM" id="SSF52172">
    <property type="entry name" value="CheY-like"/>
    <property type="match status" value="1"/>
</dbReference>
<dbReference type="InterPro" id="IPR001789">
    <property type="entry name" value="Sig_transdc_resp-reg_receiver"/>
</dbReference>
<feature type="modified residue" description="4-aspartylphosphate" evidence="2">
    <location>
        <position position="76"/>
    </location>
</feature>
<evidence type="ECO:0000313" key="5">
    <source>
        <dbReference type="Proteomes" id="UP000034883"/>
    </source>
</evidence>
<dbReference type="InterPro" id="IPR011006">
    <property type="entry name" value="CheY-like_superfamily"/>
</dbReference>
<dbReference type="Pfam" id="PF00072">
    <property type="entry name" value="Response_reg"/>
    <property type="match status" value="1"/>
</dbReference>
<dbReference type="GO" id="GO:0000160">
    <property type="term" value="P:phosphorelay signal transduction system"/>
    <property type="evidence" value="ECO:0007669"/>
    <property type="project" value="InterPro"/>
</dbReference>
<dbReference type="STRING" id="927083.DB32_000884"/>
<keyword evidence="5" id="KW-1185">Reference proteome</keyword>
<dbReference type="PROSITE" id="PS50110">
    <property type="entry name" value="RESPONSE_REGULATORY"/>
    <property type="match status" value="1"/>
</dbReference>
<dbReference type="Gene3D" id="3.40.50.2300">
    <property type="match status" value="1"/>
</dbReference>
<gene>
    <name evidence="4" type="ORF">DB32_000884</name>
</gene>
<reference evidence="4 5" key="1">
    <citation type="submission" date="2015-03" db="EMBL/GenBank/DDBJ databases">
        <title>Genome assembly of Sandaracinus amylolyticus DSM 53668.</title>
        <authorList>
            <person name="Sharma G."/>
            <person name="Subramanian S."/>
        </authorList>
    </citation>
    <scope>NUCLEOTIDE SEQUENCE [LARGE SCALE GENOMIC DNA]</scope>
    <source>
        <strain evidence="4 5">DSM 53668</strain>
    </source>
</reference>
<evidence type="ECO:0000259" key="3">
    <source>
        <dbReference type="PROSITE" id="PS50110"/>
    </source>
</evidence>
<dbReference type="SMART" id="SM00448">
    <property type="entry name" value="REC"/>
    <property type="match status" value="1"/>
</dbReference>
<dbReference type="Proteomes" id="UP000034883">
    <property type="component" value="Chromosome"/>
</dbReference>
<dbReference type="KEGG" id="samy:DB32_000884"/>
<dbReference type="AlphaFoldDB" id="A0A0F6YFL9"/>
<dbReference type="InterPro" id="IPR050595">
    <property type="entry name" value="Bact_response_regulator"/>
</dbReference>
<accession>A0A0F6YFL9</accession>
<keyword evidence="4" id="KW-0808">Transferase</keyword>
<dbReference type="PANTHER" id="PTHR44591:SF3">
    <property type="entry name" value="RESPONSE REGULATORY DOMAIN-CONTAINING PROTEIN"/>
    <property type="match status" value="1"/>
</dbReference>
<evidence type="ECO:0000256" key="1">
    <source>
        <dbReference type="ARBA" id="ARBA00022553"/>
    </source>
</evidence>
<dbReference type="PANTHER" id="PTHR44591">
    <property type="entry name" value="STRESS RESPONSE REGULATOR PROTEIN 1"/>
    <property type="match status" value="1"/>
</dbReference>
<sequence>MDPHGADRSRTRTRPSLPRVDAARAHVLIVDDEAALRDVLRTVLRARFDVSVAEHGGEAMRVIEANDADIDLVLSDVRMPWVHGVELHRGLVARQHPLAQRFVWMTGGGLSEALRRYVSATGLPVIDKPFRLDELESMLARLTAPDDAAPPDASAG</sequence>
<dbReference type="GO" id="GO:0016301">
    <property type="term" value="F:kinase activity"/>
    <property type="evidence" value="ECO:0007669"/>
    <property type="project" value="UniProtKB-KW"/>
</dbReference>
<protein>
    <submittedName>
        <fullName evidence="4">Sensory box histidine kinase/response regulator</fullName>
    </submittedName>
</protein>
<proteinExistence type="predicted"/>
<keyword evidence="1 2" id="KW-0597">Phosphoprotein</keyword>
<dbReference type="RefSeq" id="WP_169791334.1">
    <property type="nucleotide sequence ID" value="NZ_CP011125.1"/>
</dbReference>
<evidence type="ECO:0000256" key="2">
    <source>
        <dbReference type="PROSITE-ProRule" id="PRU00169"/>
    </source>
</evidence>
<keyword evidence="4" id="KW-0418">Kinase</keyword>